<protein>
    <submittedName>
        <fullName evidence="1">Uncharacterized protein</fullName>
    </submittedName>
</protein>
<name>A0A1P8WQS1_9PLAN</name>
<accession>A0A1P8WQS1</accession>
<reference evidence="1 2" key="1">
    <citation type="journal article" date="2016" name="Front. Microbiol.">
        <title>Fuerstia marisgermanicae gen. nov., sp. nov., an Unusual Member of the Phylum Planctomycetes from the German Wadden Sea.</title>
        <authorList>
            <person name="Kohn T."/>
            <person name="Heuer A."/>
            <person name="Jogler M."/>
            <person name="Vollmers J."/>
            <person name="Boedeker C."/>
            <person name="Bunk B."/>
            <person name="Rast P."/>
            <person name="Borchert D."/>
            <person name="Glockner I."/>
            <person name="Freese H.M."/>
            <person name="Klenk H.P."/>
            <person name="Overmann J."/>
            <person name="Kaster A.K."/>
            <person name="Rohde M."/>
            <person name="Wiegand S."/>
            <person name="Jogler C."/>
        </authorList>
    </citation>
    <scope>NUCLEOTIDE SEQUENCE [LARGE SCALE GENOMIC DNA]</scope>
    <source>
        <strain evidence="1 2">NH11</strain>
    </source>
</reference>
<proteinExistence type="predicted"/>
<dbReference type="Proteomes" id="UP000187735">
    <property type="component" value="Chromosome"/>
</dbReference>
<dbReference type="EMBL" id="CP017641">
    <property type="protein sequence ID" value="APZ96407.1"/>
    <property type="molecule type" value="Genomic_DNA"/>
</dbReference>
<dbReference type="STRING" id="1891926.Fuma_06076"/>
<evidence type="ECO:0000313" key="2">
    <source>
        <dbReference type="Proteomes" id="UP000187735"/>
    </source>
</evidence>
<dbReference type="KEGG" id="fmr:Fuma_06076"/>
<sequence>MEGIRVADDARQACLKFSPTCYGASGPTSITVGLMRLYVAFCNPTTAGTVSVQFAMSAFKRPSVRRGDSTTFEDNSGRPRYLLDERMSIDA</sequence>
<gene>
    <name evidence="1" type="ORF">Fuma_06076</name>
</gene>
<organism evidence="1 2">
    <name type="scientific">Fuerstiella marisgermanici</name>
    <dbReference type="NCBI Taxonomy" id="1891926"/>
    <lineage>
        <taxon>Bacteria</taxon>
        <taxon>Pseudomonadati</taxon>
        <taxon>Planctomycetota</taxon>
        <taxon>Planctomycetia</taxon>
        <taxon>Planctomycetales</taxon>
        <taxon>Planctomycetaceae</taxon>
        <taxon>Fuerstiella</taxon>
    </lineage>
</organism>
<evidence type="ECO:0000313" key="1">
    <source>
        <dbReference type="EMBL" id="APZ96407.1"/>
    </source>
</evidence>
<dbReference type="AlphaFoldDB" id="A0A1P8WQS1"/>
<keyword evidence="2" id="KW-1185">Reference proteome</keyword>